<reference evidence="2 3" key="1">
    <citation type="journal article" date="2018" name="BMC Genomics">
        <title>Genomic evidence for intraspecific hybridization in a clonal and extremely halotolerant yeast.</title>
        <authorList>
            <person name="Gostincar C."/>
            <person name="Stajich J.E."/>
            <person name="Zupancic J."/>
            <person name="Zalar P."/>
            <person name="Gunde-Cimerman N."/>
        </authorList>
    </citation>
    <scope>NUCLEOTIDE SEQUENCE [LARGE SCALE GENOMIC DNA]</scope>
    <source>
        <strain evidence="2 3">EXF-2788</strain>
    </source>
</reference>
<evidence type="ECO:0000313" key="2">
    <source>
        <dbReference type="EMBL" id="RMY84668.1"/>
    </source>
</evidence>
<dbReference type="AlphaFoldDB" id="A0A3M7F6Z7"/>
<dbReference type="Proteomes" id="UP000268823">
    <property type="component" value="Unassembled WGS sequence"/>
</dbReference>
<evidence type="ECO:0000256" key="1">
    <source>
        <dbReference type="SAM" id="MobiDB-lite"/>
    </source>
</evidence>
<proteinExistence type="predicted"/>
<feature type="region of interest" description="Disordered" evidence="1">
    <location>
        <begin position="358"/>
        <end position="394"/>
    </location>
</feature>
<gene>
    <name evidence="2" type="ORF">D0861_06850</name>
</gene>
<feature type="compositionally biased region" description="Basic and acidic residues" evidence="1">
    <location>
        <begin position="195"/>
        <end position="225"/>
    </location>
</feature>
<feature type="compositionally biased region" description="Basic and acidic residues" evidence="1">
    <location>
        <begin position="110"/>
        <end position="120"/>
    </location>
</feature>
<evidence type="ECO:0000313" key="3">
    <source>
        <dbReference type="Proteomes" id="UP000268823"/>
    </source>
</evidence>
<sequence length="527" mass="56606">MVPRVSDPPTRHHPALTKSLKPAAAETKLAGFLEKTQTQPYLHPDAQLSLAGITYSAQSGPTGGLAIHHLKRINAGLKGENLVAETADELAMFGGEAALPEGDDSKLDATVEAKSDEKKKGVLKRKRSTEEVGKWAEQSSEAAFDEAQAGAAAEDWQDREEYEQNQQPLEGEVGEREGAPATKQGGQPPVVQHAGGDEHKELSAADKKARKEAKKARINESHNVDDNVGSVERQIAKRKRDEQDCSGPGLSNKLRRQGQAPDVEVDCSHDDEPLPVPSPYTTGTAEQETHRSRPSTVANGALCKRVSGHRSALVPPDIPDLTQVLRSCQIFAPHGQDGGQMPLHESPVPDSVLEQMTTTLPLAASPSFWDTEQDQRSDDDVGSPDGSPTSVAPLSTFSDVQIWVVPPPASGFLGSNDSRVQDIEPNDVKVSSEQGYGDGRSPSHAIDADAFGDVHRSRTPSPEETPLLNDHSNASSSSPLEDLFLVQSQGDEELQEAIMALSLTRTLLALERPGDGEEELEGSYQSK</sequence>
<accession>A0A3M7F6Z7</accession>
<protein>
    <submittedName>
        <fullName evidence="2">Uncharacterized protein</fullName>
    </submittedName>
</protein>
<dbReference type="OrthoDB" id="5426872at2759"/>
<feature type="compositionally biased region" description="Polar residues" evidence="1">
    <location>
        <begin position="470"/>
        <end position="479"/>
    </location>
</feature>
<dbReference type="EMBL" id="QWIR01000147">
    <property type="protein sequence ID" value="RMY84668.1"/>
    <property type="molecule type" value="Genomic_DNA"/>
</dbReference>
<feature type="region of interest" description="Disordered" evidence="1">
    <location>
        <begin position="110"/>
        <end position="298"/>
    </location>
</feature>
<comment type="caution">
    <text evidence="2">The sequence shown here is derived from an EMBL/GenBank/DDBJ whole genome shotgun (WGS) entry which is preliminary data.</text>
</comment>
<feature type="compositionally biased region" description="Low complexity" evidence="1">
    <location>
        <begin position="141"/>
        <end position="154"/>
    </location>
</feature>
<name>A0A3M7F6Z7_HORWE</name>
<organism evidence="2 3">
    <name type="scientific">Hortaea werneckii</name>
    <name type="common">Black yeast</name>
    <name type="synonym">Cladosporium werneckii</name>
    <dbReference type="NCBI Taxonomy" id="91943"/>
    <lineage>
        <taxon>Eukaryota</taxon>
        <taxon>Fungi</taxon>
        <taxon>Dikarya</taxon>
        <taxon>Ascomycota</taxon>
        <taxon>Pezizomycotina</taxon>
        <taxon>Dothideomycetes</taxon>
        <taxon>Dothideomycetidae</taxon>
        <taxon>Mycosphaerellales</taxon>
        <taxon>Teratosphaeriaceae</taxon>
        <taxon>Hortaea</taxon>
    </lineage>
</organism>
<feature type="region of interest" description="Disordered" evidence="1">
    <location>
        <begin position="408"/>
        <end position="482"/>
    </location>
</feature>